<dbReference type="PROSITE" id="PS51195">
    <property type="entry name" value="Q_MOTIF"/>
    <property type="match status" value="1"/>
</dbReference>
<evidence type="ECO:0000259" key="10">
    <source>
        <dbReference type="PROSITE" id="PS51195"/>
    </source>
</evidence>
<dbReference type="InterPro" id="IPR011545">
    <property type="entry name" value="DEAD/DEAH_box_helicase_dom"/>
</dbReference>
<dbReference type="GO" id="GO:0016787">
    <property type="term" value="F:hydrolase activity"/>
    <property type="evidence" value="ECO:0007669"/>
    <property type="project" value="UniProtKB-KW"/>
</dbReference>
<dbReference type="InterPro" id="IPR027417">
    <property type="entry name" value="P-loop_NTPase"/>
</dbReference>
<dbReference type="Pfam" id="PF00271">
    <property type="entry name" value="Helicase_C"/>
    <property type="match status" value="1"/>
</dbReference>
<evidence type="ECO:0000259" key="9">
    <source>
        <dbReference type="PROSITE" id="PS51194"/>
    </source>
</evidence>
<protein>
    <submittedName>
        <fullName evidence="11">Superfamily II DNA/RNA helicase</fullName>
    </submittedName>
</protein>
<feature type="domain" description="Helicase ATP-binding" evidence="8">
    <location>
        <begin position="75"/>
        <end position="247"/>
    </location>
</feature>
<dbReference type="CDD" id="cd00268">
    <property type="entry name" value="DEADc"/>
    <property type="match status" value="1"/>
</dbReference>
<sequence length="532" mass="56786">MPSSSSATPARSSRRPRRRRPRSQPPAPKRSLFDEVGVTAVDPAPFDQLGLPERLVRALAANGMVEAFPIQAATIPDALTGQDVLGRGQTGSGKTLAFGLPLLAMQQGSARPLRPRGLVLVPTRELATQVTDALKPLAKALGLYVREVVGGTSFTRQADTLRRGVDVLVATPGRLADHVRQGTCVLSDVERTALDEADQMADMGFLPQVRELLDLVPSDGQRLLFSATLDGDVDKLVERYMTNPVVHSLAPPAASVDSMEHHQLLVSAAAKQAVLARIAAREGRTIMFVRTKHHADRLAKKLRAAGIRAGALHGGKAQNARTRILDEFKTGQTETLVATNVAARGIHVDDVSLVVHVEPPADPKDYLHRAGRTARAGATGTVVTLVTEDQKQAFRTMANQAGVTATTTTVGPDDAELARLTGAREPTGVAIVEPKRGETPRNRGAKQGEPPRGTKRSGRAEREAGEPRAGRRPGRAERDHGGQGRRGRDAERDRGAESAHGDRGGRSAHGPSGRGARRGHGARNDRARRGQV</sequence>
<dbReference type="GO" id="GO:0005524">
    <property type="term" value="F:ATP binding"/>
    <property type="evidence" value="ECO:0007669"/>
    <property type="project" value="UniProtKB-KW"/>
</dbReference>
<dbReference type="InterPro" id="IPR001650">
    <property type="entry name" value="Helicase_C-like"/>
</dbReference>
<gene>
    <name evidence="11" type="ORF">BJ970_003165</name>
</gene>
<feature type="region of interest" description="Disordered" evidence="7">
    <location>
        <begin position="419"/>
        <end position="532"/>
    </location>
</feature>
<dbReference type="Proteomes" id="UP000584374">
    <property type="component" value="Unassembled WGS sequence"/>
</dbReference>
<dbReference type="Gene3D" id="3.40.50.300">
    <property type="entry name" value="P-loop containing nucleotide triphosphate hydrolases"/>
    <property type="match status" value="2"/>
</dbReference>
<feature type="compositionally biased region" description="Basic residues" evidence="7">
    <location>
        <begin position="12"/>
        <end position="22"/>
    </location>
</feature>
<keyword evidence="12" id="KW-1185">Reference proteome</keyword>
<evidence type="ECO:0000256" key="6">
    <source>
        <dbReference type="PROSITE-ProRule" id="PRU00552"/>
    </source>
</evidence>
<proteinExistence type="inferred from homology"/>
<feature type="compositionally biased region" description="Low complexity" evidence="7">
    <location>
        <begin position="1"/>
        <end position="11"/>
    </location>
</feature>
<dbReference type="GO" id="GO:0003676">
    <property type="term" value="F:nucleic acid binding"/>
    <property type="evidence" value="ECO:0007669"/>
    <property type="project" value="InterPro"/>
</dbReference>
<dbReference type="GO" id="GO:0003724">
    <property type="term" value="F:RNA helicase activity"/>
    <property type="evidence" value="ECO:0007669"/>
    <property type="project" value="InterPro"/>
</dbReference>
<dbReference type="InterPro" id="IPR014014">
    <property type="entry name" value="RNA_helicase_DEAD_Q_motif"/>
</dbReference>
<evidence type="ECO:0000256" key="2">
    <source>
        <dbReference type="ARBA" id="ARBA00022801"/>
    </source>
</evidence>
<feature type="short sequence motif" description="Q motif" evidence="6">
    <location>
        <begin position="44"/>
        <end position="72"/>
    </location>
</feature>
<organism evidence="11 12">
    <name type="scientific">Saccharopolyspora phatthalungensis</name>
    <dbReference type="NCBI Taxonomy" id="664693"/>
    <lineage>
        <taxon>Bacteria</taxon>
        <taxon>Bacillati</taxon>
        <taxon>Actinomycetota</taxon>
        <taxon>Actinomycetes</taxon>
        <taxon>Pseudonocardiales</taxon>
        <taxon>Pseudonocardiaceae</taxon>
        <taxon>Saccharopolyspora</taxon>
    </lineage>
</organism>
<feature type="region of interest" description="Disordered" evidence="7">
    <location>
        <begin position="1"/>
        <end position="32"/>
    </location>
</feature>
<feature type="domain" description="Helicase C-terminal" evidence="9">
    <location>
        <begin position="270"/>
        <end position="418"/>
    </location>
</feature>
<keyword evidence="1" id="KW-0547">Nucleotide-binding</keyword>
<evidence type="ECO:0000256" key="5">
    <source>
        <dbReference type="ARBA" id="ARBA00038437"/>
    </source>
</evidence>
<dbReference type="PANTHER" id="PTHR47959">
    <property type="entry name" value="ATP-DEPENDENT RNA HELICASE RHLE-RELATED"/>
    <property type="match status" value="1"/>
</dbReference>
<dbReference type="SUPFAM" id="SSF52540">
    <property type="entry name" value="P-loop containing nucleoside triphosphate hydrolases"/>
    <property type="match status" value="1"/>
</dbReference>
<dbReference type="PROSITE" id="PS51192">
    <property type="entry name" value="HELICASE_ATP_BIND_1"/>
    <property type="match status" value="1"/>
</dbReference>
<keyword evidence="4" id="KW-0067">ATP-binding</keyword>
<dbReference type="InterPro" id="IPR044742">
    <property type="entry name" value="DEAD/DEAH_RhlB"/>
</dbReference>
<evidence type="ECO:0000259" key="8">
    <source>
        <dbReference type="PROSITE" id="PS51192"/>
    </source>
</evidence>
<keyword evidence="2" id="KW-0378">Hydrolase</keyword>
<feature type="compositionally biased region" description="Basic and acidic residues" evidence="7">
    <location>
        <begin position="458"/>
        <end position="505"/>
    </location>
</feature>
<keyword evidence="3 11" id="KW-0347">Helicase</keyword>
<feature type="compositionally biased region" description="Basic and acidic residues" evidence="7">
    <location>
        <begin position="522"/>
        <end position="532"/>
    </location>
</feature>
<reference evidence="11 12" key="1">
    <citation type="submission" date="2020-08" db="EMBL/GenBank/DDBJ databases">
        <title>Sequencing the genomes of 1000 actinobacteria strains.</title>
        <authorList>
            <person name="Klenk H.-P."/>
        </authorList>
    </citation>
    <scope>NUCLEOTIDE SEQUENCE [LARGE SCALE GENOMIC DNA]</scope>
    <source>
        <strain evidence="11 12">DSM 45584</strain>
    </source>
</reference>
<dbReference type="InterPro" id="IPR050079">
    <property type="entry name" value="DEAD_box_RNA_helicase"/>
</dbReference>
<evidence type="ECO:0000256" key="7">
    <source>
        <dbReference type="SAM" id="MobiDB-lite"/>
    </source>
</evidence>
<accession>A0A840Q7D7</accession>
<evidence type="ECO:0000256" key="1">
    <source>
        <dbReference type="ARBA" id="ARBA00022741"/>
    </source>
</evidence>
<dbReference type="SMART" id="SM00487">
    <property type="entry name" value="DEXDc"/>
    <property type="match status" value="1"/>
</dbReference>
<dbReference type="RefSeq" id="WP_312864267.1">
    <property type="nucleotide sequence ID" value="NZ_JACHIW010000001.1"/>
</dbReference>
<evidence type="ECO:0000313" key="12">
    <source>
        <dbReference type="Proteomes" id="UP000584374"/>
    </source>
</evidence>
<dbReference type="InterPro" id="IPR014001">
    <property type="entry name" value="Helicase_ATP-bd"/>
</dbReference>
<dbReference type="SMART" id="SM00490">
    <property type="entry name" value="HELICc"/>
    <property type="match status" value="1"/>
</dbReference>
<dbReference type="Pfam" id="PF00270">
    <property type="entry name" value="DEAD"/>
    <property type="match status" value="1"/>
</dbReference>
<dbReference type="PROSITE" id="PS51194">
    <property type="entry name" value="HELICASE_CTER"/>
    <property type="match status" value="1"/>
</dbReference>
<dbReference type="CDD" id="cd18787">
    <property type="entry name" value="SF2_C_DEAD"/>
    <property type="match status" value="1"/>
</dbReference>
<dbReference type="EMBL" id="JACHIW010000001">
    <property type="protein sequence ID" value="MBB5155631.1"/>
    <property type="molecule type" value="Genomic_DNA"/>
</dbReference>
<evidence type="ECO:0000256" key="3">
    <source>
        <dbReference type="ARBA" id="ARBA00022806"/>
    </source>
</evidence>
<dbReference type="GO" id="GO:0005829">
    <property type="term" value="C:cytosol"/>
    <property type="evidence" value="ECO:0007669"/>
    <property type="project" value="TreeGrafter"/>
</dbReference>
<comment type="similarity">
    <text evidence="5">Belongs to the DEAD box helicase family.</text>
</comment>
<evidence type="ECO:0000313" key="11">
    <source>
        <dbReference type="EMBL" id="MBB5155631.1"/>
    </source>
</evidence>
<name>A0A840Q7D7_9PSEU</name>
<evidence type="ECO:0000256" key="4">
    <source>
        <dbReference type="ARBA" id="ARBA00022840"/>
    </source>
</evidence>
<dbReference type="AlphaFoldDB" id="A0A840Q7D7"/>
<comment type="caution">
    <text evidence="11">The sequence shown here is derived from an EMBL/GenBank/DDBJ whole genome shotgun (WGS) entry which is preliminary data.</text>
</comment>
<feature type="domain" description="DEAD-box RNA helicase Q" evidence="10">
    <location>
        <begin position="44"/>
        <end position="72"/>
    </location>
</feature>
<dbReference type="PANTHER" id="PTHR47959:SF13">
    <property type="entry name" value="ATP-DEPENDENT RNA HELICASE RHLE"/>
    <property type="match status" value="1"/>
</dbReference>